<keyword evidence="3" id="KW-1185">Reference proteome</keyword>
<dbReference type="Proteomes" id="UP000295499">
    <property type="component" value="Unassembled WGS sequence"/>
</dbReference>
<gene>
    <name evidence="2" type="ORF">CLV32_0719</name>
</gene>
<evidence type="ECO:0000313" key="3">
    <source>
        <dbReference type="Proteomes" id="UP000295499"/>
    </source>
</evidence>
<keyword evidence="1" id="KW-1133">Transmembrane helix</keyword>
<organism evidence="2 3">
    <name type="scientific">Pedobacter duraquae</name>
    <dbReference type="NCBI Taxonomy" id="425511"/>
    <lineage>
        <taxon>Bacteria</taxon>
        <taxon>Pseudomonadati</taxon>
        <taxon>Bacteroidota</taxon>
        <taxon>Sphingobacteriia</taxon>
        <taxon>Sphingobacteriales</taxon>
        <taxon>Sphingobacteriaceae</taxon>
        <taxon>Pedobacter</taxon>
    </lineage>
</organism>
<dbReference type="OrthoDB" id="952577at2"/>
<comment type="caution">
    <text evidence="2">The sequence shown here is derived from an EMBL/GenBank/DDBJ whole genome shotgun (WGS) entry which is preliminary data.</text>
</comment>
<name>A0A4R6IQ34_9SPHI</name>
<accession>A0A4R6IQ34</accession>
<evidence type="ECO:0000313" key="2">
    <source>
        <dbReference type="EMBL" id="TDO24430.1"/>
    </source>
</evidence>
<dbReference type="AlphaFoldDB" id="A0A4R6IQ34"/>
<protein>
    <submittedName>
        <fullName evidence="2">Uncharacterized protein</fullName>
    </submittedName>
</protein>
<feature type="transmembrane region" description="Helical" evidence="1">
    <location>
        <begin position="120"/>
        <end position="144"/>
    </location>
</feature>
<dbReference type="EMBL" id="SNWM01000001">
    <property type="protein sequence ID" value="TDO24430.1"/>
    <property type="molecule type" value="Genomic_DNA"/>
</dbReference>
<keyword evidence="1" id="KW-0812">Transmembrane</keyword>
<keyword evidence="1" id="KW-0472">Membrane</keyword>
<reference evidence="2 3" key="1">
    <citation type="submission" date="2019-03" db="EMBL/GenBank/DDBJ databases">
        <title>Genomic Encyclopedia of Archaeal and Bacterial Type Strains, Phase II (KMG-II): from individual species to whole genera.</title>
        <authorList>
            <person name="Goeker M."/>
        </authorList>
    </citation>
    <scope>NUCLEOTIDE SEQUENCE [LARGE SCALE GENOMIC DNA]</scope>
    <source>
        <strain evidence="2 3">DSM 19034</strain>
    </source>
</reference>
<sequence>MEINEYIESGILEAYVLGSASDKETRELLQLRTRYAEVDDALLELELDLERIAQHMAITPPPTTWLKVEDSINEIVRSSSNKLKVTTPAEQKTYNPNADKAPSQFIEVEGASSHMRIHKLWRWVFAAVFVLGKIFLGFAIYFYLENRQMNIQMKELKSEIQHIRSK</sequence>
<dbReference type="RefSeq" id="WP_133552410.1">
    <property type="nucleotide sequence ID" value="NZ_SNWM01000001.1"/>
</dbReference>
<proteinExistence type="predicted"/>
<evidence type="ECO:0000256" key="1">
    <source>
        <dbReference type="SAM" id="Phobius"/>
    </source>
</evidence>